<dbReference type="AlphaFoldDB" id="A0A9D4BE16"/>
<dbReference type="EMBL" id="JAIWYP010000015">
    <property type="protein sequence ID" value="KAH3699465.1"/>
    <property type="molecule type" value="Genomic_DNA"/>
</dbReference>
<evidence type="ECO:0000313" key="1">
    <source>
        <dbReference type="EMBL" id="KAH3699465.1"/>
    </source>
</evidence>
<accession>A0A9D4BE16</accession>
<dbReference type="Proteomes" id="UP000828390">
    <property type="component" value="Unassembled WGS sequence"/>
</dbReference>
<gene>
    <name evidence="1" type="ORF">DPMN_074421</name>
</gene>
<organism evidence="1 2">
    <name type="scientific">Dreissena polymorpha</name>
    <name type="common">Zebra mussel</name>
    <name type="synonym">Mytilus polymorpha</name>
    <dbReference type="NCBI Taxonomy" id="45954"/>
    <lineage>
        <taxon>Eukaryota</taxon>
        <taxon>Metazoa</taxon>
        <taxon>Spiralia</taxon>
        <taxon>Lophotrochozoa</taxon>
        <taxon>Mollusca</taxon>
        <taxon>Bivalvia</taxon>
        <taxon>Autobranchia</taxon>
        <taxon>Heteroconchia</taxon>
        <taxon>Euheterodonta</taxon>
        <taxon>Imparidentia</taxon>
        <taxon>Neoheterodontei</taxon>
        <taxon>Myida</taxon>
        <taxon>Dreissenoidea</taxon>
        <taxon>Dreissenidae</taxon>
        <taxon>Dreissena</taxon>
    </lineage>
</organism>
<reference evidence="1" key="1">
    <citation type="journal article" date="2019" name="bioRxiv">
        <title>The Genome of the Zebra Mussel, Dreissena polymorpha: A Resource for Invasive Species Research.</title>
        <authorList>
            <person name="McCartney M.A."/>
            <person name="Auch B."/>
            <person name="Kono T."/>
            <person name="Mallez S."/>
            <person name="Zhang Y."/>
            <person name="Obille A."/>
            <person name="Becker A."/>
            <person name="Abrahante J.E."/>
            <person name="Garbe J."/>
            <person name="Badalamenti J.P."/>
            <person name="Herman A."/>
            <person name="Mangelson H."/>
            <person name="Liachko I."/>
            <person name="Sullivan S."/>
            <person name="Sone E.D."/>
            <person name="Koren S."/>
            <person name="Silverstein K.A.T."/>
            <person name="Beckman K.B."/>
            <person name="Gohl D.M."/>
        </authorList>
    </citation>
    <scope>NUCLEOTIDE SEQUENCE</scope>
    <source>
        <strain evidence="1">Duluth1</strain>
        <tissue evidence="1">Whole animal</tissue>
    </source>
</reference>
<keyword evidence="2" id="KW-1185">Reference proteome</keyword>
<protein>
    <submittedName>
        <fullName evidence="1">Uncharacterized protein</fullName>
    </submittedName>
</protein>
<sequence>MCLVPFATTVAQDQCEDWPHNKVGSYPARYKVTYCFAVSTAYSVAPDQTAQLRRRFVRRI</sequence>
<name>A0A9D4BE16_DREPO</name>
<evidence type="ECO:0000313" key="2">
    <source>
        <dbReference type="Proteomes" id="UP000828390"/>
    </source>
</evidence>
<comment type="caution">
    <text evidence="1">The sequence shown here is derived from an EMBL/GenBank/DDBJ whole genome shotgun (WGS) entry which is preliminary data.</text>
</comment>
<reference evidence="1" key="2">
    <citation type="submission" date="2020-11" db="EMBL/GenBank/DDBJ databases">
        <authorList>
            <person name="McCartney M.A."/>
            <person name="Auch B."/>
            <person name="Kono T."/>
            <person name="Mallez S."/>
            <person name="Becker A."/>
            <person name="Gohl D.M."/>
            <person name="Silverstein K.A.T."/>
            <person name="Koren S."/>
            <person name="Bechman K.B."/>
            <person name="Herman A."/>
            <person name="Abrahante J.E."/>
            <person name="Garbe J."/>
        </authorList>
    </citation>
    <scope>NUCLEOTIDE SEQUENCE</scope>
    <source>
        <strain evidence="1">Duluth1</strain>
        <tissue evidence="1">Whole animal</tissue>
    </source>
</reference>
<proteinExistence type="predicted"/>